<comment type="subcellular location">
    <subcellularLocation>
        <location evidence="1">Cytoplasm</location>
    </subcellularLocation>
</comment>
<comment type="function">
    <text evidence="10">Hydrolyzes fatty acids from S-acylated cysteine residues in proteins with a strong preference for palmitoylated G-alpha proteins over other acyl substrates. Mediates the deacylation of G-alpha proteins such as GPA1 in vivo, but has weak or no activity toward palmitoylated Ras proteins. Has weak lysophospholipase activity in vitro; however such activity may not exist in vivo.</text>
</comment>
<comment type="similarity">
    <text evidence="2">Belongs to the AB hydrolase superfamily. AB hydrolase 2 family.</text>
</comment>
<evidence type="ECO:0000313" key="13">
    <source>
        <dbReference type="EMBL" id="WWD21390.1"/>
    </source>
</evidence>
<dbReference type="GO" id="GO:0008474">
    <property type="term" value="F:palmitoyl-(protein) hydrolase activity"/>
    <property type="evidence" value="ECO:0007669"/>
    <property type="project" value="UniProtKB-EC"/>
</dbReference>
<proteinExistence type="inferred from homology"/>
<evidence type="ECO:0000256" key="11">
    <source>
        <dbReference type="ARBA" id="ARBA00031195"/>
    </source>
</evidence>
<keyword evidence="9" id="KW-0443">Lipid metabolism</keyword>
<reference evidence="13" key="1">
    <citation type="submission" date="2017-08" db="EMBL/GenBank/DDBJ databases">
        <authorList>
            <person name="Cuomo C."/>
            <person name="Billmyre B."/>
            <person name="Heitman J."/>
        </authorList>
    </citation>
    <scope>NUCLEOTIDE SEQUENCE</scope>
    <source>
        <strain evidence="13">CBS 12478</strain>
    </source>
</reference>
<keyword evidence="7" id="KW-0378">Hydrolase</keyword>
<evidence type="ECO:0000256" key="2">
    <source>
        <dbReference type="ARBA" id="ARBA00006499"/>
    </source>
</evidence>
<dbReference type="AlphaFoldDB" id="A0A5M6BT65"/>
<dbReference type="EC" id="3.1.2.22" evidence="3"/>
<keyword evidence="5" id="KW-0719">Serine esterase</keyword>
<dbReference type="KEGG" id="ksn:43590982"/>
<evidence type="ECO:0000256" key="3">
    <source>
        <dbReference type="ARBA" id="ARBA00012423"/>
    </source>
</evidence>
<evidence type="ECO:0000256" key="10">
    <source>
        <dbReference type="ARBA" id="ARBA00029392"/>
    </source>
</evidence>
<protein>
    <recommendedName>
        <fullName evidence="4">Acyl-protein thioesterase 1</fullName>
        <ecNumber evidence="3">3.1.2.22</ecNumber>
    </recommendedName>
    <alternativeName>
        <fullName evidence="11">Palmitoyl-protein hydrolase</fullName>
    </alternativeName>
</protein>
<evidence type="ECO:0000256" key="1">
    <source>
        <dbReference type="ARBA" id="ARBA00004496"/>
    </source>
</evidence>
<dbReference type="Pfam" id="PF02230">
    <property type="entry name" value="Abhydrolase_2"/>
    <property type="match status" value="1"/>
</dbReference>
<reference evidence="13" key="2">
    <citation type="submission" date="2024-01" db="EMBL/GenBank/DDBJ databases">
        <title>Comparative genomics of Cryptococcus and Kwoniella reveals pathogenesis evolution and contrasting modes of karyotype evolution via chromosome fusion or intercentromeric recombination.</title>
        <authorList>
            <person name="Coelho M.A."/>
            <person name="David-Palma M."/>
            <person name="Shea T."/>
            <person name="Bowers K."/>
            <person name="McGinley-Smith S."/>
            <person name="Mohammad A.W."/>
            <person name="Gnirke A."/>
            <person name="Yurkov A.M."/>
            <person name="Nowrousian M."/>
            <person name="Sun S."/>
            <person name="Cuomo C.A."/>
            <person name="Heitman J."/>
        </authorList>
    </citation>
    <scope>NUCLEOTIDE SEQUENCE</scope>
    <source>
        <strain evidence="13">CBS 12478</strain>
    </source>
</reference>
<evidence type="ECO:0000256" key="4">
    <source>
        <dbReference type="ARBA" id="ARBA00014923"/>
    </source>
</evidence>
<organism evidence="13 14">
    <name type="scientific">Kwoniella shandongensis</name>
    <dbReference type="NCBI Taxonomy" id="1734106"/>
    <lineage>
        <taxon>Eukaryota</taxon>
        <taxon>Fungi</taxon>
        <taxon>Dikarya</taxon>
        <taxon>Basidiomycota</taxon>
        <taxon>Agaricomycotina</taxon>
        <taxon>Tremellomycetes</taxon>
        <taxon>Tremellales</taxon>
        <taxon>Cryptococcaceae</taxon>
        <taxon>Kwoniella</taxon>
    </lineage>
</organism>
<dbReference type="FunFam" id="3.40.50.1820:FF:000010">
    <property type="entry name" value="Acyl-protein thioesterase 2"/>
    <property type="match status" value="1"/>
</dbReference>
<dbReference type="PANTHER" id="PTHR10655">
    <property type="entry name" value="LYSOPHOSPHOLIPASE-RELATED"/>
    <property type="match status" value="1"/>
</dbReference>
<evidence type="ECO:0000256" key="6">
    <source>
        <dbReference type="ARBA" id="ARBA00022490"/>
    </source>
</evidence>
<dbReference type="EMBL" id="CP144060">
    <property type="protein sequence ID" value="WWD21390.1"/>
    <property type="molecule type" value="Genomic_DNA"/>
</dbReference>
<dbReference type="OrthoDB" id="2418081at2759"/>
<evidence type="ECO:0000256" key="12">
    <source>
        <dbReference type="ARBA" id="ARBA00047337"/>
    </source>
</evidence>
<keyword evidence="14" id="KW-1185">Reference proteome</keyword>
<dbReference type="GO" id="GO:0052689">
    <property type="term" value="F:carboxylic ester hydrolase activity"/>
    <property type="evidence" value="ECO:0007669"/>
    <property type="project" value="UniProtKB-KW"/>
</dbReference>
<dbReference type="GO" id="GO:0005737">
    <property type="term" value="C:cytoplasm"/>
    <property type="evidence" value="ECO:0007669"/>
    <property type="project" value="UniProtKB-SubCell"/>
</dbReference>
<dbReference type="InterPro" id="IPR003140">
    <property type="entry name" value="PLipase/COase/thioEstase"/>
</dbReference>
<gene>
    <name evidence="13" type="ORF">CI109_105875</name>
</gene>
<sequence>MAIIARAKRPLIVLLIGSVLIAAYYFYAPPLLNSQLTEISTPSRVQAMSAATAPLKHLKVAPKDAHTATVIFLHGLGDSGHGWLPVAKMLWASFPGVKWILPHAPSIPITLNHGMTMPAWFDINTLDRLTDSIHDDEKGLLRSVASVDALIQAEVDAGIPENKIIVGGFSQGGAISILTALTTKRKLGGVVGLSTWVTLNHKIEQLKNPNAQDVPIFWGHGSNDQVVGYQYGQRSIELLQKLGFPLLSPGKTFGRPGVRFETYPGMGHSSSPEEIEHLKAWLTEALK</sequence>
<dbReference type="Proteomes" id="UP000322225">
    <property type="component" value="Chromosome 10"/>
</dbReference>
<evidence type="ECO:0000256" key="7">
    <source>
        <dbReference type="ARBA" id="ARBA00022801"/>
    </source>
</evidence>
<dbReference type="GeneID" id="43590982"/>
<keyword evidence="6" id="KW-0963">Cytoplasm</keyword>
<comment type="catalytic activity">
    <reaction evidence="12">
        <text>S-hexadecanoyl-L-cysteinyl-[protein] + H2O = L-cysteinyl-[protein] + hexadecanoate + H(+)</text>
        <dbReference type="Rhea" id="RHEA:19233"/>
        <dbReference type="Rhea" id="RHEA-COMP:10131"/>
        <dbReference type="Rhea" id="RHEA-COMP:11032"/>
        <dbReference type="ChEBI" id="CHEBI:7896"/>
        <dbReference type="ChEBI" id="CHEBI:15377"/>
        <dbReference type="ChEBI" id="CHEBI:15378"/>
        <dbReference type="ChEBI" id="CHEBI:29950"/>
        <dbReference type="ChEBI" id="CHEBI:74151"/>
        <dbReference type="EC" id="3.1.2.22"/>
    </reaction>
</comment>
<evidence type="ECO:0000256" key="5">
    <source>
        <dbReference type="ARBA" id="ARBA00022487"/>
    </source>
</evidence>
<dbReference type="InterPro" id="IPR029058">
    <property type="entry name" value="AB_hydrolase_fold"/>
</dbReference>
<keyword evidence="8" id="KW-0276">Fatty acid metabolism</keyword>
<dbReference type="SUPFAM" id="SSF53474">
    <property type="entry name" value="alpha/beta-Hydrolases"/>
    <property type="match status" value="1"/>
</dbReference>
<accession>A0A5M6BT65</accession>
<evidence type="ECO:0000313" key="14">
    <source>
        <dbReference type="Proteomes" id="UP000322225"/>
    </source>
</evidence>
<dbReference type="PANTHER" id="PTHR10655:SF17">
    <property type="entry name" value="LYSOPHOSPHOLIPASE-LIKE PROTEIN 1"/>
    <property type="match status" value="1"/>
</dbReference>
<dbReference type="InterPro" id="IPR050565">
    <property type="entry name" value="LYPA1-2/EST-like"/>
</dbReference>
<evidence type="ECO:0000256" key="9">
    <source>
        <dbReference type="ARBA" id="ARBA00023098"/>
    </source>
</evidence>
<dbReference type="RefSeq" id="XP_031858871.1">
    <property type="nucleotide sequence ID" value="XM_032006819.1"/>
</dbReference>
<dbReference type="Gene3D" id="3.40.50.1820">
    <property type="entry name" value="alpha/beta hydrolase"/>
    <property type="match status" value="1"/>
</dbReference>
<evidence type="ECO:0000256" key="8">
    <source>
        <dbReference type="ARBA" id="ARBA00022832"/>
    </source>
</evidence>
<dbReference type="GO" id="GO:0006631">
    <property type="term" value="P:fatty acid metabolic process"/>
    <property type="evidence" value="ECO:0007669"/>
    <property type="project" value="UniProtKB-KW"/>
</dbReference>
<name>A0A5M6BT65_9TREE</name>